<evidence type="ECO:0000313" key="2">
    <source>
        <dbReference type="Proteomes" id="UP000827976"/>
    </source>
</evidence>
<evidence type="ECO:0000313" key="1">
    <source>
        <dbReference type="EMBL" id="KAH7668767.1"/>
    </source>
</evidence>
<protein>
    <submittedName>
        <fullName evidence="1">Uncharacterized protein</fullName>
    </submittedName>
</protein>
<keyword evidence="2" id="KW-1185">Reference proteome</keyword>
<proteinExistence type="predicted"/>
<name>A0ACB7V5R5_DIOAL</name>
<organism evidence="1 2">
    <name type="scientific">Dioscorea alata</name>
    <name type="common">Purple yam</name>
    <dbReference type="NCBI Taxonomy" id="55571"/>
    <lineage>
        <taxon>Eukaryota</taxon>
        <taxon>Viridiplantae</taxon>
        <taxon>Streptophyta</taxon>
        <taxon>Embryophyta</taxon>
        <taxon>Tracheophyta</taxon>
        <taxon>Spermatophyta</taxon>
        <taxon>Magnoliopsida</taxon>
        <taxon>Liliopsida</taxon>
        <taxon>Dioscoreales</taxon>
        <taxon>Dioscoreaceae</taxon>
        <taxon>Dioscorea</taxon>
    </lineage>
</organism>
<comment type="caution">
    <text evidence="1">The sequence shown here is derived from an EMBL/GenBank/DDBJ whole genome shotgun (WGS) entry which is preliminary data.</text>
</comment>
<sequence>MSFGSKIFMEISESQSTDSESSTAKDEFENINHGKVSTNSGVKVCISSTTGLHKLLQCPVCTNSIYPPIHQCPNGHTLCSSCKLRVQNHCPTCRPELGNTRCLALEKVAESLELACKYQNLGCHENIPYYSELKHEQLCKFRPYDCP</sequence>
<reference evidence="2" key="1">
    <citation type="journal article" date="2022" name="Nat. Commun.">
        <title>Chromosome evolution and the genetic basis of agronomically important traits in greater yam.</title>
        <authorList>
            <person name="Bredeson J.V."/>
            <person name="Lyons J.B."/>
            <person name="Oniyinde I.O."/>
            <person name="Okereke N.R."/>
            <person name="Kolade O."/>
            <person name="Nnabue I."/>
            <person name="Nwadili C.O."/>
            <person name="Hribova E."/>
            <person name="Parker M."/>
            <person name="Nwogha J."/>
            <person name="Shu S."/>
            <person name="Carlson J."/>
            <person name="Kariba R."/>
            <person name="Muthemba S."/>
            <person name="Knop K."/>
            <person name="Barton G.J."/>
            <person name="Sherwood A.V."/>
            <person name="Lopez-Montes A."/>
            <person name="Asiedu R."/>
            <person name="Jamnadass R."/>
            <person name="Muchugi A."/>
            <person name="Goodstein D."/>
            <person name="Egesi C.N."/>
            <person name="Featherston J."/>
            <person name="Asfaw A."/>
            <person name="Simpson G.G."/>
            <person name="Dolezel J."/>
            <person name="Hendre P.S."/>
            <person name="Van Deynze A."/>
            <person name="Kumar P.L."/>
            <person name="Obidiegwu J.E."/>
            <person name="Bhattacharjee R."/>
            <person name="Rokhsar D.S."/>
        </authorList>
    </citation>
    <scope>NUCLEOTIDE SEQUENCE [LARGE SCALE GENOMIC DNA]</scope>
    <source>
        <strain evidence="2">cv. TDa95/00328</strain>
    </source>
</reference>
<accession>A0ACB7V5R5</accession>
<dbReference type="Proteomes" id="UP000827976">
    <property type="component" value="Chromosome 11"/>
</dbReference>
<gene>
    <name evidence="1" type="ORF">IHE45_11G033200</name>
</gene>
<dbReference type="EMBL" id="CM037021">
    <property type="protein sequence ID" value="KAH7668767.1"/>
    <property type="molecule type" value="Genomic_DNA"/>
</dbReference>